<dbReference type="AlphaFoldDB" id="A0A916Z9U0"/>
<keyword evidence="2" id="KW-1185">Reference proteome</keyword>
<dbReference type="OrthoDB" id="7433294at2"/>
<evidence type="ECO:0000313" key="2">
    <source>
        <dbReference type="Proteomes" id="UP000612349"/>
    </source>
</evidence>
<comment type="caution">
    <text evidence="1">The sequence shown here is derived from an EMBL/GenBank/DDBJ whole genome shotgun (WGS) entry which is preliminary data.</text>
</comment>
<proteinExistence type="predicted"/>
<organism evidence="1 2">
    <name type="scientific">Croceicoccus mobilis</name>
    <dbReference type="NCBI Taxonomy" id="1703339"/>
    <lineage>
        <taxon>Bacteria</taxon>
        <taxon>Pseudomonadati</taxon>
        <taxon>Pseudomonadota</taxon>
        <taxon>Alphaproteobacteria</taxon>
        <taxon>Sphingomonadales</taxon>
        <taxon>Erythrobacteraceae</taxon>
        <taxon>Croceicoccus</taxon>
    </lineage>
</organism>
<dbReference type="RefSeq" id="WP_066778008.1">
    <property type="nucleotide sequence ID" value="NZ_BMIP01000013.1"/>
</dbReference>
<name>A0A916Z9U0_9SPHN</name>
<gene>
    <name evidence="1" type="ORF">GCM10010990_36770</name>
</gene>
<dbReference type="Proteomes" id="UP000612349">
    <property type="component" value="Unassembled WGS sequence"/>
</dbReference>
<protein>
    <submittedName>
        <fullName evidence="1">Uncharacterized protein</fullName>
    </submittedName>
</protein>
<reference evidence="1" key="1">
    <citation type="journal article" date="2014" name="Int. J. Syst. Evol. Microbiol.">
        <title>Complete genome sequence of Corynebacterium casei LMG S-19264T (=DSM 44701T), isolated from a smear-ripened cheese.</title>
        <authorList>
            <consortium name="US DOE Joint Genome Institute (JGI-PGF)"/>
            <person name="Walter F."/>
            <person name="Albersmeier A."/>
            <person name="Kalinowski J."/>
            <person name="Ruckert C."/>
        </authorList>
    </citation>
    <scope>NUCLEOTIDE SEQUENCE</scope>
    <source>
        <strain evidence="1">CGMCC 1.15360</strain>
    </source>
</reference>
<accession>A0A916Z9U0</accession>
<evidence type="ECO:0000313" key="1">
    <source>
        <dbReference type="EMBL" id="GGD83326.1"/>
    </source>
</evidence>
<sequence length="68" mass="7202">MHTYTLKIAGTGGNAERVIQFESQDAAGALNLLSTNKSAQHAELWDGVSLLCTIDRDVGGTGVWKLNG</sequence>
<dbReference type="EMBL" id="BMIP01000013">
    <property type="protein sequence ID" value="GGD83326.1"/>
    <property type="molecule type" value="Genomic_DNA"/>
</dbReference>
<reference evidence="1" key="2">
    <citation type="submission" date="2020-09" db="EMBL/GenBank/DDBJ databases">
        <authorList>
            <person name="Sun Q."/>
            <person name="Zhou Y."/>
        </authorList>
    </citation>
    <scope>NUCLEOTIDE SEQUENCE</scope>
    <source>
        <strain evidence="1">CGMCC 1.15360</strain>
    </source>
</reference>